<feature type="signal peptide" evidence="1">
    <location>
        <begin position="1"/>
        <end position="20"/>
    </location>
</feature>
<gene>
    <name evidence="2" type="ORF">DNG_04387</name>
</gene>
<evidence type="ECO:0008006" key="4">
    <source>
        <dbReference type="Google" id="ProtNLM"/>
    </source>
</evidence>
<evidence type="ECO:0000313" key="2">
    <source>
        <dbReference type="EMBL" id="SPO01714.1"/>
    </source>
</evidence>
<dbReference type="AlphaFoldDB" id="A0AAE8MXX0"/>
<evidence type="ECO:0000256" key="1">
    <source>
        <dbReference type="SAM" id="SignalP"/>
    </source>
</evidence>
<evidence type="ECO:0000313" key="3">
    <source>
        <dbReference type="Proteomes" id="UP001187682"/>
    </source>
</evidence>
<organism evidence="2 3">
    <name type="scientific">Cephalotrichum gorgonifer</name>
    <dbReference type="NCBI Taxonomy" id="2041049"/>
    <lineage>
        <taxon>Eukaryota</taxon>
        <taxon>Fungi</taxon>
        <taxon>Dikarya</taxon>
        <taxon>Ascomycota</taxon>
        <taxon>Pezizomycotina</taxon>
        <taxon>Sordariomycetes</taxon>
        <taxon>Hypocreomycetidae</taxon>
        <taxon>Microascales</taxon>
        <taxon>Microascaceae</taxon>
        <taxon>Cephalotrichum</taxon>
    </lineage>
</organism>
<protein>
    <recommendedName>
        <fullName evidence="4">Secreted protein</fullName>
    </recommendedName>
</protein>
<keyword evidence="3" id="KW-1185">Reference proteome</keyword>
<sequence length="123" mass="13526">MKLSIVAAAAALALAPTTTAWRIYLYNWEGGNKDGGYHTNSGPGGKGERCHTIGNLNNKVSSIQWYSKNSETSPTSQCDVTFYNSAGCKDRLAGPYRANFFVDADYLGINNKITTYKTRCWPM</sequence>
<reference evidence="2" key="1">
    <citation type="submission" date="2018-03" db="EMBL/GenBank/DDBJ databases">
        <authorList>
            <person name="Guldener U."/>
        </authorList>
    </citation>
    <scope>NUCLEOTIDE SEQUENCE</scope>
</reference>
<dbReference type="EMBL" id="ONZQ02000005">
    <property type="protein sequence ID" value="SPO01714.1"/>
    <property type="molecule type" value="Genomic_DNA"/>
</dbReference>
<name>A0AAE8MXX0_9PEZI</name>
<dbReference type="Proteomes" id="UP001187682">
    <property type="component" value="Unassembled WGS sequence"/>
</dbReference>
<keyword evidence="1" id="KW-0732">Signal</keyword>
<feature type="chain" id="PRO_5041923109" description="Secreted protein" evidence="1">
    <location>
        <begin position="21"/>
        <end position="123"/>
    </location>
</feature>
<proteinExistence type="predicted"/>
<comment type="caution">
    <text evidence="2">The sequence shown here is derived from an EMBL/GenBank/DDBJ whole genome shotgun (WGS) entry which is preliminary data.</text>
</comment>
<accession>A0AAE8MXX0</accession>